<dbReference type="VEuPathDB" id="FungiDB:UREG_06041"/>
<dbReference type="RefSeq" id="XP_002585352.1">
    <property type="nucleotide sequence ID" value="XM_002585306.1"/>
</dbReference>
<dbReference type="KEGG" id="ure:UREG_06041"/>
<proteinExistence type="predicted"/>
<dbReference type="Proteomes" id="UP000002058">
    <property type="component" value="Unassembled WGS sequence"/>
</dbReference>
<keyword evidence="2" id="KW-1185">Reference proteome</keyword>
<evidence type="ECO:0000313" key="2">
    <source>
        <dbReference type="Proteomes" id="UP000002058"/>
    </source>
</evidence>
<reference evidence="2" key="1">
    <citation type="journal article" date="2009" name="Genome Res.">
        <title>Comparative genomic analyses of the human fungal pathogens Coccidioides and their relatives.</title>
        <authorList>
            <person name="Sharpton T.J."/>
            <person name="Stajich J.E."/>
            <person name="Rounsley S.D."/>
            <person name="Gardner M.J."/>
            <person name="Wortman J.R."/>
            <person name="Jordar V.S."/>
            <person name="Maiti R."/>
            <person name="Kodira C.D."/>
            <person name="Neafsey D.E."/>
            <person name="Zeng Q."/>
            <person name="Hung C.-Y."/>
            <person name="McMahan C."/>
            <person name="Muszewska A."/>
            <person name="Grynberg M."/>
            <person name="Mandel M.A."/>
            <person name="Kellner E.M."/>
            <person name="Barker B.M."/>
            <person name="Galgiani J.N."/>
            <person name="Orbach M.J."/>
            <person name="Kirkland T.N."/>
            <person name="Cole G.T."/>
            <person name="Henn M.R."/>
            <person name="Birren B.W."/>
            <person name="Taylor J.W."/>
        </authorList>
    </citation>
    <scope>NUCLEOTIDE SEQUENCE [LARGE SCALE GENOMIC DNA]</scope>
    <source>
        <strain evidence="2">UAMH 1704</strain>
    </source>
</reference>
<gene>
    <name evidence="1" type="ORF">UREG_06041</name>
</gene>
<evidence type="ECO:0000313" key="1">
    <source>
        <dbReference type="EMBL" id="EEP81199.1"/>
    </source>
</evidence>
<protein>
    <submittedName>
        <fullName evidence="1">Uncharacterized protein</fullName>
    </submittedName>
</protein>
<name>C4JUA2_UNCRE</name>
<dbReference type="InParanoid" id="C4JUA2"/>
<dbReference type="AlphaFoldDB" id="C4JUA2"/>
<dbReference type="HOGENOM" id="CLU_2470751_0_0_1"/>
<dbReference type="GeneID" id="8438947"/>
<sequence length="88" mass="9583">MHALQTRTRSPGGLSDGFINGRITWPAQGKTLGEFLPFAADDARQHAVAPIRARRVSDGSTGNSTLKVESLAKPQKEFPIVLPFVQRL</sequence>
<organism evidence="1 2">
    <name type="scientific">Uncinocarpus reesii (strain UAMH 1704)</name>
    <dbReference type="NCBI Taxonomy" id="336963"/>
    <lineage>
        <taxon>Eukaryota</taxon>
        <taxon>Fungi</taxon>
        <taxon>Dikarya</taxon>
        <taxon>Ascomycota</taxon>
        <taxon>Pezizomycotina</taxon>
        <taxon>Eurotiomycetes</taxon>
        <taxon>Eurotiomycetidae</taxon>
        <taxon>Onygenales</taxon>
        <taxon>Onygenaceae</taxon>
        <taxon>Uncinocarpus</taxon>
    </lineage>
</organism>
<dbReference type="EMBL" id="CH476617">
    <property type="protein sequence ID" value="EEP81199.1"/>
    <property type="molecule type" value="Genomic_DNA"/>
</dbReference>
<accession>C4JUA2</accession>